<reference evidence="9 10" key="1">
    <citation type="journal article" date="2020" name="Microbiol. Resour. Announc.">
        <title>Draft Genome Sequence of a Cladosporium Species Isolated from the Mesophotic Ascidian Didemnum maculosum.</title>
        <authorList>
            <person name="Gioti A."/>
            <person name="Siaperas R."/>
            <person name="Nikolaivits E."/>
            <person name="Le Goff G."/>
            <person name="Ouazzani J."/>
            <person name="Kotoulas G."/>
            <person name="Topakas E."/>
        </authorList>
    </citation>
    <scope>NUCLEOTIDE SEQUENCE [LARGE SCALE GENOMIC DNA]</scope>
    <source>
        <strain evidence="9 10">TM138-S3</strain>
    </source>
</reference>
<feature type="region of interest" description="Disordered" evidence="6">
    <location>
        <begin position="280"/>
        <end position="319"/>
    </location>
</feature>
<keyword evidence="3 7" id="KW-1133">Transmembrane helix</keyword>
<evidence type="ECO:0000313" key="10">
    <source>
        <dbReference type="Proteomes" id="UP000803884"/>
    </source>
</evidence>
<sequence length="377" mass="42192">MVQPAGRGLQVLTMYSFFAALTTIVVALRLYCRAYIQKAFGWDDYAAAMSWVFFILFSSFAITGTHHGTGQKVADIHPASEVPVALKFWWLCEPFYVISNMAIKASIGIMLLRLCVRPIHKIVVWTVLVVTEVYSAFFFFIFLFQCLPSSYFWTQYTGGKGTCMDPYITVAVFYGYSAVTCAGDWTFSILPGFLVWDLQMGRREKVSVVLILAVGALASIATIARIPYVNTLEKKAEFLYATTDVALWSCTETALGITAACCATLRPLLRKVMPALGFSSSHNRSRGVTNTSRMGDTRTGRTNRGPYTRSSSRGEEDEMKLQGLEHARGKEFGTLTSAWHPEDERDIEVGSNTSETMIINTKTSVYYHTEEEVPERR</sequence>
<protein>
    <recommendedName>
        <fullName evidence="8">Rhodopsin domain-containing protein</fullName>
    </recommendedName>
</protein>
<feature type="transmembrane region" description="Helical" evidence="7">
    <location>
        <begin position="12"/>
        <end position="32"/>
    </location>
</feature>
<organism evidence="9 10">
    <name type="scientific">Cladosporium halotolerans</name>
    <dbReference type="NCBI Taxonomy" id="1052096"/>
    <lineage>
        <taxon>Eukaryota</taxon>
        <taxon>Fungi</taxon>
        <taxon>Dikarya</taxon>
        <taxon>Ascomycota</taxon>
        <taxon>Pezizomycotina</taxon>
        <taxon>Dothideomycetes</taxon>
        <taxon>Dothideomycetidae</taxon>
        <taxon>Cladosporiales</taxon>
        <taxon>Cladosporiaceae</taxon>
        <taxon>Cladosporium</taxon>
    </lineage>
</organism>
<dbReference type="GO" id="GO:0016020">
    <property type="term" value="C:membrane"/>
    <property type="evidence" value="ECO:0007669"/>
    <property type="project" value="UniProtKB-SubCell"/>
</dbReference>
<dbReference type="InterPro" id="IPR049326">
    <property type="entry name" value="Rhodopsin_dom_fungi"/>
</dbReference>
<dbReference type="GeneID" id="96005193"/>
<evidence type="ECO:0000256" key="6">
    <source>
        <dbReference type="SAM" id="MobiDB-lite"/>
    </source>
</evidence>
<feature type="transmembrane region" description="Helical" evidence="7">
    <location>
        <begin position="44"/>
        <end position="62"/>
    </location>
</feature>
<dbReference type="Proteomes" id="UP000803884">
    <property type="component" value="Unassembled WGS sequence"/>
</dbReference>
<evidence type="ECO:0000313" key="9">
    <source>
        <dbReference type="EMBL" id="KAL1587421.1"/>
    </source>
</evidence>
<dbReference type="EMBL" id="JAAQHG020000010">
    <property type="protein sequence ID" value="KAL1587421.1"/>
    <property type="molecule type" value="Genomic_DNA"/>
</dbReference>
<dbReference type="AlphaFoldDB" id="A0AB34KV53"/>
<dbReference type="PANTHER" id="PTHR33048:SF96">
    <property type="entry name" value="INTEGRAL MEMBRANE PROTEIN"/>
    <property type="match status" value="1"/>
</dbReference>
<evidence type="ECO:0000256" key="4">
    <source>
        <dbReference type="ARBA" id="ARBA00023136"/>
    </source>
</evidence>
<dbReference type="Pfam" id="PF20684">
    <property type="entry name" value="Fung_rhodopsin"/>
    <property type="match status" value="1"/>
</dbReference>
<keyword evidence="10" id="KW-1185">Reference proteome</keyword>
<keyword evidence="2 7" id="KW-0812">Transmembrane</keyword>
<evidence type="ECO:0000256" key="2">
    <source>
        <dbReference type="ARBA" id="ARBA00022692"/>
    </source>
</evidence>
<comment type="similarity">
    <text evidence="5">Belongs to the SAT4 family.</text>
</comment>
<evidence type="ECO:0000256" key="5">
    <source>
        <dbReference type="ARBA" id="ARBA00038359"/>
    </source>
</evidence>
<evidence type="ECO:0000256" key="7">
    <source>
        <dbReference type="SAM" id="Phobius"/>
    </source>
</evidence>
<feature type="domain" description="Rhodopsin" evidence="8">
    <location>
        <begin position="28"/>
        <end position="271"/>
    </location>
</feature>
<name>A0AB34KV53_9PEZI</name>
<keyword evidence="4 7" id="KW-0472">Membrane</keyword>
<dbReference type="RefSeq" id="XP_069230526.1">
    <property type="nucleotide sequence ID" value="XM_069372355.1"/>
</dbReference>
<dbReference type="InterPro" id="IPR052337">
    <property type="entry name" value="SAT4-like"/>
</dbReference>
<comment type="caution">
    <text evidence="9">The sequence shown here is derived from an EMBL/GenBank/DDBJ whole genome shotgun (WGS) entry which is preliminary data.</text>
</comment>
<feature type="transmembrane region" description="Helical" evidence="7">
    <location>
        <begin position="208"/>
        <end position="226"/>
    </location>
</feature>
<gene>
    <name evidence="9" type="ORF">WHR41_03749</name>
</gene>
<feature type="compositionally biased region" description="Polar residues" evidence="6">
    <location>
        <begin position="280"/>
        <end position="294"/>
    </location>
</feature>
<accession>A0AB34KV53</accession>
<evidence type="ECO:0000256" key="3">
    <source>
        <dbReference type="ARBA" id="ARBA00022989"/>
    </source>
</evidence>
<evidence type="ECO:0000256" key="1">
    <source>
        <dbReference type="ARBA" id="ARBA00004141"/>
    </source>
</evidence>
<feature type="transmembrane region" description="Helical" evidence="7">
    <location>
        <begin position="95"/>
        <end position="115"/>
    </location>
</feature>
<proteinExistence type="inferred from homology"/>
<feature type="transmembrane region" description="Helical" evidence="7">
    <location>
        <begin position="174"/>
        <end position="196"/>
    </location>
</feature>
<comment type="subcellular location">
    <subcellularLocation>
        <location evidence="1">Membrane</location>
        <topology evidence="1">Multi-pass membrane protein</topology>
    </subcellularLocation>
</comment>
<dbReference type="PANTHER" id="PTHR33048">
    <property type="entry name" value="PTH11-LIKE INTEGRAL MEMBRANE PROTEIN (AFU_ORTHOLOGUE AFUA_5G11245)"/>
    <property type="match status" value="1"/>
</dbReference>
<feature type="transmembrane region" description="Helical" evidence="7">
    <location>
        <begin position="122"/>
        <end position="144"/>
    </location>
</feature>
<evidence type="ECO:0000259" key="8">
    <source>
        <dbReference type="Pfam" id="PF20684"/>
    </source>
</evidence>